<evidence type="ECO:0000313" key="2">
    <source>
        <dbReference type="Proteomes" id="UP000700596"/>
    </source>
</evidence>
<accession>A0A9P9CW94</accession>
<organism evidence="1 2">
    <name type="scientific">Dendryphion nanum</name>
    <dbReference type="NCBI Taxonomy" id="256645"/>
    <lineage>
        <taxon>Eukaryota</taxon>
        <taxon>Fungi</taxon>
        <taxon>Dikarya</taxon>
        <taxon>Ascomycota</taxon>
        <taxon>Pezizomycotina</taxon>
        <taxon>Dothideomycetes</taxon>
        <taxon>Pleosporomycetidae</taxon>
        <taxon>Pleosporales</taxon>
        <taxon>Torulaceae</taxon>
        <taxon>Dendryphion</taxon>
    </lineage>
</organism>
<dbReference type="Proteomes" id="UP000700596">
    <property type="component" value="Unassembled WGS sequence"/>
</dbReference>
<keyword evidence="2" id="KW-1185">Reference proteome</keyword>
<protein>
    <submittedName>
        <fullName evidence="1">Uncharacterized protein</fullName>
    </submittedName>
</protein>
<evidence type="ECO:0000313" key="1">
    <source>
        <dbReference type="EMBL" id="KAH7108735.1"/>
    </source>
</evidence>
<reference evidence="1" key="1">
    <citation type="journal article" date="2021" name="Nat. Commun.">
        <title>Genetic determinants of endophytism in the Arabidopsis root mycobiome.</title>
        <authorList>
            <person name="Mesny F."/>
            <person name="Miyauchi S."/>
            <person name="Thiergart T."/>
            <person name="Pickel B."/>
            <person name="Atanasova L."/>
            <person name="Karlsson M."/>
            <person name="Huettel B."/>
            <person name="Barry K.W."/>
            <person name="Haridas S."/>
            <person name="Chen C."/>
            <person name="Bauer D."/>
            <person name="Andreopoulos W."/>
            <person name="Pangilinan J."/>
            <person name="LaButti K."/>
            <person name="Riley R."/>
            <person name="Lipzen A."/>
            <person name="Clum A."/>
            <person name="Drula E."/>
            <person name="Henrissat B."/>
            <person name="Kohler A."/>
            <person name="Grigoriev I.V."/>
            <person name="Martin F.M."/>
            <person name="Hacquard S."/>
        </authorList>
    </citation>
    <scope>NUCLEOTIDE SEQUENCE</scope>
    <source>
        <strain evidence="1">MPI-CAGE-CH-0243</strain>
    </source>
</reference>
<name>A0A9P9CW94_9PLEO</name>
<dbReference type="EMBL" id="JAGMWT010000036">
    <property type="protein sequence ID" value="KAH7108735.1"/>
    <property type="molecule type" value="Genomic_DNA"/>
</dbReference>
<comment type="caution">
    <text evidence="1">The sequence shown here is derived from an EMBL/GenBank/DDBJ whole genome shotgun (WGS) entry which is preliminary data.</text>
</comment>
<dbReference type="AlphaFoldDB" id="A0A9P9CW94"/>
<gene>
    <name evidence="1" type="ORF">B0J11DRAFT_513102</name>
</gene>
<proteinExistence type="predicted"/>
<dbReference type="OrthoDB" id="3798579at2759"/>
<sequence>MRSLTAILDPTSDEPFLTNVRANIHEPEFIASGKAFLSALAAAETEDLDVICSRLLPHKLTFAQAPEAVIHGWQNPHTSQNGSFSPPGRLERCEPHDIIVASPSLVNPDPQLSTEQPSERDIFATFTILEDAHPPNVAEATTSLGPKEFCDNEEIQDYAETLMPVHVDSEKSDRGENTTVTLMASCSNPRVQMLETYENVSDTLTAAVHLNEASNSMSDMEEDTLPWSNQAVHHAEGSLASPSQASSTWSLSPVLDSIYTWSASSPPPTHFLRSMKRLDSLYGGSSIRGLKNTHEIIELGDSFLREDADGLWYRSPLSNPTTGRSVTERMLMSLRCAETVEHDSAMDPVRLRIARIFLYHYFEQTRLSIDKNLNLVNRLSQGKDRASVALDIILENMYGHDKQNDQVIHRRRESLKSHKSHGERWSLLAAQLGIGIIVTCSRSLETHMNNKKFTRRMILALLTYILNAYPQGVQVNHTADPFVRCIMEGASPSTWPAVETLAAMDIYKQEKEKECSDEKDEWQPVALPKEFAPLILI</sequence>